<gene>
    <name evidence="1" type="ORF">QFC22_006371</name>
</gene>
<protein>
    <submittedName>
        <fullName evidence="1">Uncharacterized protein</fullName>
    </submittedName>
</protein>
<accession>A0ACC2WKB1</accession>
<proteinExistence type="predicted"/>
<keyword evidence="2" id="KW-1185">Reference proteome</keyword>
<comment type="caution">
    <text evidence="1">The sequence shown here is derived from an EMBL/GenBank/DDBJ whole genome shotgun (WGS) entry which is preliminary data.</text>
</comment>
<dbReference type="EMBL" id="JASBWU010000027">
    <property type="protein sequence ID" value="KAJ9112072.1"/>
    <property type="molecule type" value="Genomic_DNA"/>
</dbReference>
<name>A0ACC2WKB1_9TREE</name>
<evidence type="ECO:0000313" key="1">
    <source>
        <dbReference type="EMBL" id="KAJ9112072.1"/>
    </source>
</evidence>
<organism evidence="1 2">
    <name type="scientific">Naganishia vaughanmartiniae</name>
    <dbReference type="NCBI Taxonomy" id="1424756"/>
    <lineage>
        <taxon>Eukaryota</taxon>
        <taxon>Fungi</taxon>
        <taxon>Dikarya</taxon>
        <taxon>Basidiomycota</taxon>
        <taxon>Agaricomycotina</taxon>
        <taxon>Tremellomycetes</taxon>
        <taxon>Filobasidiales</taxon>
        <taxon>Filobasidiaceae</taxon>
        <taxon>Naganishia</taxon>
    </lineage>
</organism>
<sequence length="369" mass="39864">MAASSSLHAHFQEALQVHDGPSTPSGTMSPHTSGAIPFSRPVSPAAIMHDQLAFIGLGQMGKWCALNLAKGLDEDGKPPLMVWNRSAEGLEIFKAHADKEDIPYVVAENLEQIAQKADIVLASLGNDKASEEVFGELFKAWEEAEREKTTIFVDMSTVGPSTADKLERACSAVPNRHFLSAPIFGPPAMAKSSSLIMAIAGQYHAKKRVSHAICPAMVRKIMDLGSDVERAAKFKLTGNAMVLGCMELLAETMTLADQSGVGAEKLYELIQEFFPAPSFIGYGKKMLTDNFKSDEGFSLQGGIKDAAHIRKLGEDCSVPLPIIDIAHQHLITARATGGGHLDWSSLVAGERISAGLPPFKRHSRLERYD</sequence>
<reference evidence="1" key="1">
    <citation type="submission" date="2023-04" db="EMBL/GenBank/DDBJ databases">
        <title>Draft Genome sequencing of Naganishia species isolated from polar environments using Oxford Nanopore Technology.</title>
        <authorList>
            <person name="Leo P."/>
            <person name="Venkateswaran K."/>
        </authorList>
    </citation>
    <scope>NUCLEOTIDE SEQUENCE</scope>
    <source>
        <strain evidence="1">MNA-CCFEE 5425</strain>
    </source>
</reference>
<evidence type="ECO:0000313" key="2">
    <source>
        <dbReference type="Proteomes" id="UP001243375"/>
    </source>
</evidence>
<dbReference type="Proteomes" id="UP001243375">
    <property type="component" value="Unassembled WGS sequence"/>
</dbReference>